<proteinExistence type="predicted"/>
<dbReference type="EMBL" id="KZ293644">
    <property type="protein sequence ID" value="PBL04086.1"/>
    <property type="molecule type" value="Genomic_DNA"/>
</dbReference>
<evidence type="ECO:0000313" key="3">
    <source>
        <dbReference type="Proteomes" id="UP000217790"/>
    </source>
</evidence>
<organism evidence="2 3">
    <name type="scientific">Armillaria gallica</name>
    <name type="common">Bulbous honey fungus</name>
    <name type="synonym">Armillaria bulbosa</name>
    <dbReference type="NCBI Taxonomy" id="47427"/>
    <lineage>
        <taxon>Eukaryota</taxon>
        <taxon>Fungi</taxon>
        <taxon>Dikarya</taxon>
        <taxon>Basidiomycota</taxon>
        <taxon>Agaricomycotina</taxon>
        <taxon>Agaricomycetes</taxon>
        <taxon>Agaricomycetidae</taxon>
        <taxon>Agaricales</taxon>
        <taxon>Marasmiineae</taxon>
        <taxon>Physalacriaceae</taxon>
        <taxon>Armillaria</taxon>
    </lineage>
</organism>
<name>A0A2H3E9J9_ARMGA</name>
<sequence length="399" mass="43997">MKIVTSSLSFLLGVSVGTFAKDLAYKPHEIEARHFWNVLLYISFFVSGAVDSQRLVSVCLPSFPSAGPLSSRLEIHLSPARNKALDLSSDEAKSLTALEQHARTFLLLCGQAEGIAIRRHGANNPIAVQAKEASDNAYEHSMTDLRIFVEKEDGPSLSYTDNNAVITATQNEEVTSLVRIYDDLTEYRKPTWDTPPSVDVGVKPIFDLLMCQSADLDVTAPSSERLSADDSYPSFKSKSAVDSEEHPTLDPSLMKVISSSLSFLLCVSVGGFAKGLAYEPNETEAMHCWDFLLYISFVVSGEVVSQRLLLERYLSLPRNIILDLASNIADAKLRTEERVKASLTLCLRAFHKAHEQYGVAIPVWGQALESLSDASLHHSMAIEELMDAPYVAEVIQRRA</sequence>
<keyword evidence="3" id="KW-1185">Reference proteome</keyword>
<reference evidence="3" key="1">
    <citation type="journal article" date="2017" name="Nat. Ecol. Evol.">
        <title>Genome expansion and lineage-specific genetic innovations in the forest pathogenic fungi Armillaria.</title>
        <authorList>
            <person name="Sipos G."/>
            <person name="Prasanna A.N."/>
            <person name="Walter M.C."/>
            <person name="O'Connor E."/>
            <person name="Balint B."/>
            <person name="Krizsan K."/>
            <person name="Kiss B."/>
            <person name="Hess J."/>
            <person name="Varga T."/>
            <person name="Slot J."/>
            <person name="Riley R."/>
            <person name="Boka B."/>
            <person name="Rigling D."/>
            <person name="Barry K."/>
            <person name="Lee J."/>
            <person name="Mihaltcheva S."/>
            <person name="LaButti K."/>
            <person name="Lipzen A."/>
            <person name="Waldron R."/>
            <person name="Moloney N.M."/>
            <person name="Sperisen C."/>
            <person name="Kredics L."/>
            <person name="Vagvoelgyi C."/>
            <person name="Patrignani A."/>
            <person name="Fitzpatrick D."/>
            <person name="Nagy I."/>
            <person name="Doyle S."/>
            <person name="Anderson J.B."/>
            <person name="Grigoriev I.V."/>
            <person name="Gueldener U."/>
            <person name="Muensterkoetter M."/>
            <person name="Nagy L.G."/>
        </authorList>
    </citation>
    <scope>NUCLEOTIDE SEQUENCE [LARGE SCALE GENOMIC DNA]</scope>
    <source>
        <strain evidence="3">Ar21-2</strain>
    </source>
</reference>
<dbReference type="Proteomes" id="UP000217790">
    <property type="component" value="Unassembled WGS sequence"/>
</dbReference>
<dbReference type="AlphaFoldDB" id="A0A2H3E9J9"/>
<evidence type="ECO:0000256" key="1">
    <source>
        <dbReference type="SAM" id="MobiDB-lite"/>
    </source>
</evidence>
<dbReference type="InParanoid" id="A0A2H3E9J9"/>
<accession>A0A2H3E9J9</accession>
<evidence type="ECO:0000313" key="2">
    <source>
        <dbReference type="EMBL" id="PBL04086.1"/>
    </source>
</evidence>
<gene>
    <name evidence="2" type="ORF">ARMGADRAFT_42345</name>
</gene>
<dbReference type="OrthoDB" id="2919059at2759"/>
<protein>
    <submittedName>
        <fullName evidence="2">Uncharacterized protein</fullName>
    </submittedName>
</protein>
<feature type="region of interest" description="Disordered" evidence="1">
    <location>
        <begin position="222"/>
        <end position="246"/>
    </location>
</feature>